<dbReference type="InterPro" id="IPR037185">
    <property type="entry name" value="EmrE-like"/>
</dbReference>
<keyword evidence="10" id="KW-1185">Reference proteome</keyword>
<feature type="transmembrane region" description="Helical" evidence="7">
    <location>
        <begin position="147"/>
        <end position="166"/>
    </location>
</feature>
<feature type="compositionally biased region" description="Polar residues" evidence="6">
    <location>
        <begin position="436"/>
        <end position="447"/>
    </location>
</feature>
<organism evidence="9 10">
    <name type="scientific">Chlorella vulgaris</name>
    <name type="common">Green alga</name>
    <dbReference type="NCBI Taxonomy" id="3077"/>
    <lineage>
        <taxon>Eukaryota</taxon>
        <taxon>Viridiplantae</taxon>
        <taxon>Chlorophyta</taxon>
        <taxon>core chlorophytes</taxon>
        <taxon>Trebouxiophyceae</taxon>
        <taxon>Chlorellales</taxon>
        <taxon>Chlorellaceae</taxon>
        <taxon>Chlorella clade</taxon>
        <taxon>Chlorella</taxon>
    </lineage>
</organism>
<comment type="similarity">
    <text evidence="2">Belongs to the drug/metabolite transporter (DMT) superfamily. Plant drug/metabolite exporter (P-DME) (TC 2.A.7.4) family.</text>
</comment>
<comment type="subcellular location">
    <subcellularLocation>
        <location evidence="1">Membrane</location>
        <topology evidence="1">Multi-pass membrane protein</topology>
    </subcellularLocation>
</comment>
<evidence type="ECO:0000256" key="5">
    <source>
        <dbReference type="ARBA" id="ARBA00023136"/>
    </source>
</evidence>
<feature type="transmembrane region" description="Helical" evidence="7">
    <location>
        <begin position="83"/>
        <end position="107"/>
    </location>
</feature>
<feature type="compositionally biased region" description="Pro residues" evidence="6">
    <location>
        <begin position="28"/>
        <end position="37"/>
    </location>
</feature>
<evidence type="ECO:0000256" key="7">
    <source>
        <dbReference type="SAM" id="Phobius"/>
    </source>
</evidence>
<feature type="transmembrane region" description="Helical" evidence="7">
    <location>
        <begin position="323"/>
        <end position="340"/>
    </location>
</feature>
<accession>A0A9D4TF02</accession>
<evidence type="ECO:0000256" key="2">
    <source>
        <dbReference type="ARBA" id="ARBA00007635"/>
    </source>
</evidence>
<feature type="region of interest" description="Disordered" evidence="6">
    <location>
        <begin position="411"/>
        <end position="467"/>
    </location>
</feature>
<dbReference type="Proteomes" id="UP001055712">
    <property type="component" value="Unassembled WGS sequence"/>
</dbReference>
<dbReference type="Pfam" id="PF00892">
    <property type="entry name" value="EamA"/>
    <property type="match status" value="1"/>
</dbReference>
<evidence type="ECO:0000256" key="3">
    <source>
        <dbReference type="ARBA" id="ARBA00022692"/>
    </source>
</evidence>
<evidence type="ECO:0000313" key="10">
    <source>
        <dbReference type="Proteomes" id="UP001055712"/>
    </source>
</evidence>
<feature type="transmembrane region" description="Helical" evidence="7">
    <location>
        <begin position="201"/>
        <end position="223"/>
    </location>
</feature>
<reference evidence="9" key="2">
    <citation type="submission" date="2020-11" db="EMBL/GenBank/DDBJ databases">
        <authorList>
            <person name="Cecchin M."/>
            <person name="Marcolungo L."/>
            <person name="Rossato M."/>
            <person name="Girolomoni L."/>
            <person name="Cosentino E."/>
            <person name="Cuine S."/>
            <person name="Li-Beisson Y."/>
            <person name="Delledonne M."/>
            <person name="Ballottari M."/>
        </authorList>
    </citation>
    <scope>NUCLEOTIDE SEQUENCE</scope>
    <source>
        <strain evidence="9">211/11P</strain>
        <tissue evidence="9">Whole cell</tissue>
    </source>
</reference>
<proteinExistence type="inferred from homology"/>
<dbReference type="PANTHER" id="PTHR22911">
    <property type="entry name" value="ACYL-MALONYL CONDENSING ENZYME-RELATED"/>
    <property type="match status" value="1"/>
</dbReference>
<evidence type="ECO:0000256" key="4">
    <source>
        <dbReference type="ARBA" id="ARBA00022989"/>
    </source>
</evidence>
<dbReference type="SUPFAM" id="SSF103481">
    <property type="entry name" value="Multidrug resistance efflux transporter EmrE"/>
    <property type="match status" value="2"/>
</dbReference>
<feature type="transmembrane region" description="Helical" evidence="7">
    <location>
        <begin position="235"/>
        <end position="259"/>
    </location>
</feature>
<evidence type="ECO:0000259" key="8">
    <source>
        <dbReference type="Pfam" id="PF00892"/>
    </source>
</evidence>
<sequence>MAEPAAHALQTPLLDAYHGGEQRTAAALPPPPRPTPPTDLEGQVAQEKNASRQETIGLLFNALSTVFGTGMSLFAKISGSQGIGVFEIVMTRSLLLVLFTGPELLYFRTNPFQDKRRRWLLVLRGVLGFCSVSSLYLAVALLPLADASVLSFLSPIFVAVLGPVVLKERSSIGVLLGIPVAMIGVVLVAQPSFLFGGSRGISGLGIAVGICQACFNALARICVRALSMGSNERMSSIIFGQGAISLLGAGMLCAVTKNFKVPTEAPVWGSLLVGGFLGYLYQLALTAGLQRARAAPAVAMSYLGVIWGIVADIFVFHDLPDNLSLVGAAVICCSSFFVAFSQKRKSSHKVADARWEQSALRLAQESEDEQIGGAGWQSLEEREALLRLNVLHGSPRPGMLDSPVKAAVRKRAVGEIEPPDTPAPPQQLTLPPAGQAGSSVDSLQLLGSSPGAPHNSGLAGGSPPAAR</sequence>
<comment type="caution">
    <text evidence="9">The sequence shown here is derived from an EMBL/GenBank/DDBJ whole genome shotgun (WGS) entry which is preliminary data.</text>
</comment>
<feature type="region of interest" description="Disordered" evidence="6">
    <location>
        <begin position="20"/>
        <end position="47"/>
    </location>
</feature>
<dbReference type="AlphaFoldDB" id="A0A9D4TF02"/>
<dbReference type="OrthoDB" id="306876at2759"/>
<feature type="transmembrane region" description="Helical" evidence="7">
    <location>
        <begin position="173"/>
        <end position="195"/>
    </location>
</feature>
<keyword evidence="3 7" id="KW-0812">Transmembrane</keyword>
<dbReference type="GO" id="GO:0016020">
    <property type="term" value="C:membrane"/>
    <property type="evidence" value="ECO:0007669"/>
    <property type="project" value="UniProtKB-SubCell"/>
</dbReference>
<feature type="domain" description="EamA" evidence="8">
    <location>
        <begin position="56"/>
        <end position="188"/>
    </location>
</feature>
<protein>
    <recommendedName>
        <fullName evidence="8">EamA domain-containing protein</fullName>
    </recommendedName>
</protein>
<evidence type="ECO:0000256" key="6">
    <source>
        <dbReference type="SAM" id="MobiDB-lite"/>
    </source>
</evidence>
<feature type="transmembrane region" description="Helical" evidence="7">
    <location>
        <begin position="297"/>
        <end position="317"/>
    </location>
</feature>
<keyword evidence="4 7" id="KW-1133">Transmembrane helix</keyword>
<feature type="transmembrane region" description="Helical" evidence="7">
    <location>
        <begin position="58"/>
        <end position="77"/>
    </location>
</feature>
<keyword evidence="5 7" id="KW-0472">Membrane</keyword>
<evidence type="ECO:0000313" key="9">
    <source>
        <dbReference type="EMBL" id="KAI3423911.1"/>
    </source>
</evidence>
<evidence type="ECO:0000256" key="1">
    <source>
        <dbReference type="ARBA" id="ARBA00004141"/>
    </source>
</evidence>
<name>A0A9D4TF02_CHLVU</name>
<feature type="transmembrane region" description="Helical" evidence="7">
    <location>
        <begin position="265"/>
        <end position="285"/>
    </location>
</feature>
<gene>
    <name evidence="9" type="ORF">D9Q98_009745</name>
</gene>
<reference evidence="9" key="1">
    <citation type="journal article" date="2019" name="Plant J.">
        <title>Chlorella vulgaris genome assembly and annotation reveals the molecular basis for metabolic acclimation to high light conditions.</title>
        <authorList>
            <person name="Cecchin M."/>
            <person name="Marcolungo L."/>
            <person name="Rossato M."/>
            <person name="Girolomoni L."/>
            <person name="Cosentino E."/>
            <person name="Cuine S."/>
            <person name="Li-Beisson Y."/>
            <person name="Delledonne M."/>
            <person name="Ballottari M."/>
        </authorList>
    </citation>
    <scope>NUCLEOTIDE SEQUENCE</scope>
    <source>
        <strain evidence="9">211/11P</strain>
    </source>
</reference>
<dbReference type="InterPro" id="IPR000620">
    <property type="entry name" value="EamA_dom"/>
</dbReference>
<dbReference type="EMBL" id="SIDB01000014">
    <property type="protein sequence ID" value="KAI3423911.1"/>
    <property type="molecule type" value="Genomic_DNA"/>
</dbReference>
<dbReference type="PANTHER" id="PTHR22911:SF6">
    <property type="entry name" value="SOLUTE CARRIER FAMILY 35 MEMBER G1"/>
    <property type="match status" value="1"/>
</dbReference>
<feature type="transmembrane region" description="Helical" evidence="7">
    <location>
        <begin position="119"/>
        <end position="141"/>
    </location>
</feature>